<comment type="caution">
    <text evidence="1">The sequence shown here is derived from an EMBL/GenBank/DDBJ whole genome shotgun (WGS) entry which is preliminary data.</text>
</comment>
<proteinExistence type="predicted"/>
<organism evidence="1 2">
    <name type="scientific">Deinococcus piscis</name>
    <dbReference type="NCBI Taxonomy" id="394230"/>
    <lineage>
        <taxon>Bacteria</taxon>
        <taxon>Thermotogati</taxon>
        <taxon>Deinococcota</taxon>
        <taxon>Deinococci</taxon>
        <taxon>Deinococcales</taxon>
        <taxon>Deinococcaceae</taxon>
        <taxon>Deinococcus</taxon>
    </lineage>
</organism>
<dbReference type="Proteomes" id="UP000632154">
    <property type="component" value="Unassembled WGS sequence"/>
</dbReference>
<evidence type="ECO:0000313" key="1">
    <source>
        <dbReference type="EMBL" id="GHG00366.1"/>
    </source>
</evidence>
<name>A0ABQ3K253_9DEIO</name>
<keyword evidence="2" id="KW-1185">Reference proteome</keyword>
<sequence length="68" mass="7406">MPDAALLQSGFQHTFDVLLPHHLIPVNRAGALIDGAHSEAPEACRTENIERARERLYWGVGSVLTASV</sequence>
<dbReference type="EMBL" id="BNAL01000009">
    <property type="protein sequence ID" value="GHG00366.1"/>
    <property type="molecule type" value="Genomic_DNA"/>
</dbReference>
<protein>
    <submittedName>
        <fullName evidence="1">Uncharacterized protein</fullName>
    </submittedName>
</protein>
<accession>A0ABQ3K253</accession>
<gene>
    <name evidence="1" type="ORF">GCM10017783_10630</name>
</gene>
<evidence type="ECO:0000313" key="2">
    <source>
        <dbReference type="Proteomes" id="UP000632154"/>
    </source>
</evidence>
<reference evidence="2" key="1">
    <citation type="journal article" date="2019" name="Int. J. Syst. Evol. Microbiol.">
        <title>The Global Catalogue of Microorganisms (GCM) 10K type strain sequencing project: providing services to taxonomists for standard genome sequencing and annotation.</title>
        <authorList>
            <consortium name="The Broad Institute Genomics Platform"/>
            <consortium name="The Broad Institute Genome Sequencing Center for Infectious Disease"/>
            <person name="Wu L."/>
            <person name="Ma J."/>
        </authorList>
    </citation>
    <scope>NUCLEOTIDE SEQUENCE [LARGE SCALE GENOMIC DNA]</scope>
    <source>
        <strain evidence="2">CGMCC 1.18439</strain>
    </source>
</reference>